<protein>
    <submittedName>
        <fullName evidence="1">Uncharacterized protein</fullName>
    </submittedName>
</protein>
<name>A0A9P8TPE4_WICPI</name>
<evidence type="ECO:0000313" key="1">
    <source>
        <dbReference type="EMBL" id="KAH3686150.1"/>
    </source>
</evidence>
<reference evidence="1" key="1">
    <citation type="journal article" date="2021" name="Open Biol.">
        <title>Shared evolutionary footprints suggest mitochondrial oxidative damage underlies multiple complex I losses in fungi.</title>
        <authorList>
            <person name="Schikora-Tamarit M.A."/>
            <person name="Marcet-Houben M."/>
            <person name="Nosek J."/>
            <person name="Gabaldon T."/>
        </authorList>
    </citation>
    <scope>NUCLEOTIDE SEQUENCE</scope>
    <source>
        <strain evidence="1">CBS2887</strain>
    </source>
</reference>
<proteinExistence type="predicted"/>
<reference evidence="1" key="2">
    <citation type="submission" date="2021-01" db="EMBL/GenBank/DDBJ databases">
        <authorList>
            <person name="Schikora-Tamarit M.A."/>
        </authorList>
    </citation>
    <scope>NUCLEOTIDE SEQUENCE</scope>
    <source>
        <strain evidence="1">CBS2887</strain>
    </source>
</reference>
<dbReference type="Proteomes" id="UP000774326">
    <property type="component" value="Unassembled WGS sequence"/>
</dbReference>
<gene>
    <name evidence="1" type="ORF">WICPIJ_002875</name>
</gene>
<dbReference type="EMBL" id="JAEUBG010001586">
    <property type="protein sequence ID" value="KAH3686150.1"/>
    <property type="molecule type" value="Genomic_DNA"/>
</dbReference>
<keyword evidence="2" id="KW-1185">Reference proteome</keyword>
<organism evidence="1 2">
    <name type="scientific">Wickerhamomyces pijperi</name>
    <name type="common">Yeast</name>
    <name type="synonym">Pichia pijperi</name>
    <dbReference type="NCBI Taxonomy" id="599730"/>
    <lineage>
        <taxon>Eukaryota</taxon>
        <taxon>Fungi</taxon>
        <taxon>Dikarya</taxon>
        <taxon>Ascomycota</taxon>
        <taxon>Saccharomycotina</taxon>
        <taxon>Saccharomycetes</taxon>
        <taxon>Phaffomycetales</taxon>
        <taxon>Wickerhamomycetaceae</taxon>
        <taxon>Wickerhamomyces</taxon>
    </lineage>
</organism>
<evidence type="ECO:0000313" key="2">
    <source>
        <dbReference type="Proteomes" id="UP000774326"/>
    </source>
</evidence>
<comment type="caution">
    <text evidence="1">The sequence shown here is derived from an EMBL/GenBank/DDBJ whole genome shotgun (WGS) entry which is preliminary data.</text>
</comment>
<accession>A0A9P8TPE4</accession>
<sequence length="159" mass="18427">MKEQTLSELTFFNFFKILERVLNGSKTSDEMFNSTMLYSSSFSPVNPRSKISKMVVCKLFIPETGILLWRIDNKFDEDVPNSLQNHHTILLKLSLALVIGLQWNLRFQKSLNHRFESNTPIEMISMGIDNSEKSLNSTVTDLCTWIPTDIDQRLQKIRP</sequence>
<dbReference type="AlphaFoldDB" id="A0A9P8TPE4"/>